<dbReference type="InterPro" id="IPR050300">
    <property type="entry name" value="GDXG_lipolytic_enzyme"/>
</dbReference>
<dbReference type="OrthoDB" id="9771666at2"/>
<keyword evidence="4" id="KW-1185">Reference proteome</keyword>
<dbReference type="SUPFAM" id="SSF53474">
    <property type="entry name" value="alpha/beta-Hydrolases"/>
    <property type="match status" value="1"/>
</dbReference>
<feature type="domain" description="BD-FAE-like" evidence="2">
    <location>
        <begin position="70"/>
        <end position="162"/>
    </location>
</feature>
<dbReference type="Proteomes" id="UP000293433">
    <property type="component" value="Unassembled WGS sequence"/>
</dbReference>
<dbReference type="GO" id="GO:0016787">
    <property type="term" value="F:hydrolase activity"/>
    <property type="evidence" value="ECO:0007669"/>
    <property type="project" value="UniProtKB-KW"/>
</dbReference>
<dbReference type="InterPro" id="IPR029058">
    <property type="entry name" value="AB_hydrolase_fold"/>
</dbReference>
<evidence type="ECO:0000259" key="2">
    <source>
        <dbReference type="Pfam" id="PF20434"/>
    </source>
</evidence>
<dbReference type="Gene3D" id="3.40.50.1820">
    <property type="entry name" value="alpha/beta hydrolase"/>
    <property type="match status" value="1"/>
</dbReference>
<dbReference type="PANTHER" id="PTHR48081">
    <property type="entry name" value="AB HYDROLASE SUPERFAMILY PROTEIN C4A8.06C"/>
    <property type="match status" value="1"/>
</dbReference>
<proteinExistence type="predicted"/>
<dbReference type="InterPro" id="IPR049492">
    <property type="entry name" value="BD-FAE-like_dom"/>
</dbReference>
<dbReference type="PANTHER" id="PTHR48081:SF33">
    <property type="entry name" value="KYNURENINE FORMAMIDASE"/>
    <property type="match status" value="1"/>
</dbReference>
<keyword evidence="1" id="KW-0378">Hydrolase</keyword>
<dbReference type="EMBL" id="SGWV01000007">
    <property type="protein sequence ID" value="RZS58755.1"/>
    <property type="molecule type" value="Genomic_DNA"/>
</dbReference>
<sequence length="290" mass="31404">MAGERVNEGVDQAALDALYDNRARVPEHGQIFERWAAASARAREGLPGVALDLAYGPTAGQRLDVFPADDDGAPVLFFIHGGWWRSLDKSQHSFVAPAFVQGGATVVVPNYDLCPTVSIGEIAAQMARALAWTWREVARYGGDRRRILVVGHSAGAHLATLMLACDWARVDPDLPADLVRRSVGLSGVYDLAPVSRVGFLRDDLKLGDEDVARWSPVCRPAPKGRHAAFVGGDESSAFLDQNRALAQAWGTRAVPVCETLPGVNHFTIVDELAEPGTRAQSLVFEWLDEV</sequence>
<organism evidence="3 4">
    <name type="scientific">Sphaerotilus mobilis</name>
    <dbReference type="NCBI Taxonomy" id="47994"/>
    <lineage>
        <taxon>Bacteria</taxon>
        <taxon>Pseudomonadati</taxon>
        <taxon>Pseudomonadota</taxon>
        <taxon>Betaproteobacteria</taxon>
        <taxon>Burkholderiales</taxon>
        <taxon>Sphaerotilaceae</taxon>
        <taxon>Sphaerotilus</taxon>
    </lineage>
</organism>
<protein>
    <submittedName>
        <fullName evidence="3">Arylformamidase</fullName>
    </submittedName>
</protein>
<reference evidence="3 4" key="1">
    <citation type="submission" date="2019-02" db="EMBL/GenBank/DDBJ databases">
        <title>Genomic Encyclopedia of Type Strains, Phase IV (KMG-IV): sequencing the most valuable type-strain genomes for metagenomic binning, comparative biology and taxonomic classification.</title>
        <authorList>
            <person name="Goeker M."/>
        </authorList>
    </citation>
    <scope>NUCLEOTIDE SEQUENCE [LARGE SCALE GENOMIC DNA]</scope>
    <source>
        <strain evidence="3 4">DSM 10617</strain>
    </source>
</reference>
<gene>
    <name evidence="3" type="ORF">EV685_1054</name>
</gene>
<evidence type="ECO:0000313" key="3">
    <source>
        <dbReference type="EMBL" id="RZS58755.1"/>
    </source>
</evidence>
<dbReference type="Pfam" id="PF20434">
    <property type="entry name" value="BD-FAE"/>
    <property type="match status" value="1"/>
</dbReference>
<comment type="caution">
    <text evidence="3">The sequence shown here is derived from an EMBL/GenBank/DDBJ whole genome shotgun (WGS) entry which is preliminary data.</text>
</comment>
<dbReference type="AlphaFoldDB" id="A0A4Q7LUA6"/>
<evidence type="ECO:0000256" key="1">
    <source>
        <dbReference type="ARBA" id="ARBA00022801"/>
    </source>
</evidence>
<accession>A0A4Q7LUA6</accession>
<evidence type="ECO:0000313" key="4">
    <source>
        <dbReference type="Proteomes" id="UP000293433"/>
    </source>
</evidence>
<name>A0A4Q7LUA6_9BURK</name>